<dbReference type="InterPro" id="IPR011855">
    <property type="entry name" value="Phgtail_TP901_1"/>
</dbReference>
<organism evidence="1 2">
    <name type="scientific">Heliorestis convoluta</name>
    <dbReference type="NCBI Taxonomy" id="356322"/>
    <lineage>
        <taxon>Bacteria</taxon>
        <taxon>Bacillati</taxon>
        <taxon>Bacillota</taxon>
        <taxon>Clostridia</taxon>
        <taxon>Eubacteriales</taxon>
        <taxon>Heliobacteriaceae</taxon>
        <taxon>Heliorestis</taxon>
    </lineage>
</organism>
<dbReference type="RefSeq" id="WP_153724987.1">
    <property type="nucleotide sequence ID" value="NZ_CP045875.1"/>
</dbReference>
<accession>A0A5Q2N1G3</accession>
<dbReference type="EMBL" id="CP045875">
    <property type="protein sequence ID" value="QGG47653.1"/>
    <property type="molecule type" value="Genomic_DNA"/>
</dbReference>
<dbReference type="Pfam" id="PF06199">
    <property type="entry name" value="Phage_tail_2"/>
    <property type="match status" value="1"/>
</dbReference>
<keyword evidence="2" id="KW-1185">Reference proteome</keyword>
<dbReference type="Gene3D" id="4.10.410.40">
    <property type="match status" value="1"/>
</dbReference>
<dbReference type="Proteomes" id="UP000366051">
    <property type="component" value="Chromosome"/>
</dbReference>
<dbReference type="AlphaFoldDB" id="A0A5Q2N1G3"/>
<dbReference type="NCBIfam" id="NF047353">
    <property type="entry name" value="tube_lmo2291"/>
    <property type="match status" value="1"/>
</dbReference>
<protein>
    <submittedName>
        <fullName evidence="1">Phage major tail 2 family protein</fullName>
    </submittedName>
</protein>
<sequence>MGKIAGVDVLLYVEINEEKIVLGGQSGATLNRTTNIIDTTSKDAGGWVENVAGVNSWGLDCEGFLVTDDTALGEVERAWTERKPLIVEIRLPGGRIYGGKCLISDFPTEFPQDDAASYSLTLTGTGPLESKKEVV</sequence>
<evidence type="ECO:0000313" key="1">
    <source>
        <dbReference type="EMBL" id="QGG47653.1"/>
    </source>
</evidence>
<dbReference type="KEGG" id="hcv:FTV88_1553"/>
<evidence type="ECO:0000313" key="2">
    <source>
        <dbReference type="Proteomes" id="UP000366051"/>
    </source>
</evidence>
<proteinExistence type="predicted"/>
<reference evidence="2" key="1">
    <citation type="submission" date="2019-11" db="EMBL/GenBank/DDBJ databases">
        <title>Genome sequence of Heliorestis convoluta strain HH, an alkaliphilic and minimalistic phototrophic bacterium from a soda lake in Egypt.</title>
        <authorList>
            <person name="Dewey E.D."/>
            <person name="Stokes L.M."/>
            <person name="Burchell B.M."/>
            <person name="Shaffer K.N."/>
            <person name="Huntington A.M."/>
            <person name="Baker J.M."/>
            <person name="Nadendla S."/>
            <person name="Giglio M.G."/>
            <person name="Touchman J.W."/>
            <person name="Blankenship R.E."/>
            <person name="Madigan M.T."/>
            <person name="Sattley W.M."/>
        </authorList>
    </citation>
    <scope>NUCLEOTIDE SEQUENCE [LARGE SCALE GENOMIC DNA]</scope>
    <source>
        <strain evidence="2">HH</strain>
    </source>
</reference>
<name>A0A5Q2N1G3_9FIRM</name>
<dbReference type="OrthoDB" id="3194804at2"/>
<gene>
    <name evidence="1" type="ORF">FTV88_1553</name>
</gene>